<dbReference type="OrthoDB" id="9763489at2"/>
<keyword evidence="12" id="KW-1185">Reference proteome</keyword>
<comment type="catalytic activity">
    <reaction evidence="1 10">
        <text>Transfers a segment of a (1-&gt;4)-alpha-D-glucan to a new position in an acceptor, which may be glucose or a (1-&gt;4)-alpha-D-glucan.</text>
        <dbReference type="EC" id="2.4.1.25"/>
    </reaction>
</comment>
<keyword evidence="7 10" id="KW-0119">Carbohydrate metabolism</keyword>
<evidence type="ECO:0000313" key="12">
    <source>
        <dbReference type="Proteomes" id="UP000254258"/>
    </source>
</evidence>
<dbReference type="AlphaFoldDB" id="A0A370WU11"/>
<dbReference type="GO" id="GO:0005975">
    <property type="term" value="P:carbohydrate metabolic process"/>
    <property type="evidence" value="ECO:0007669"/>
    <property type="project" value="InterPro"/>
</dbReference>
<dbReference type="PANTHER" id="PTHR32438">
    <property type="entry name" value="4-ALPHA-GLUCANOTRANSFERASE DPE1, CHLOROPLASTIC/AMYLOPLASTIC"/>
    <property type="match status" value="1"/>
</dbReference>
<dbReference type="InterPro" id="IPR003385">
    <property type="entry name" value="Glyco_hydro_77"/>
</dbReference>
<dbReference type="InterPro" id="IPR017853">
    <property type="entry name" value="GH"/>
</dbReference>
<dbReference type="SUPFAM" id="SSF51445">
    <property type="entry name" value="(Trans)glycosidases"/>
    <property type="match status" value="1"/>
</dbReference>
<dbReference type="NCBIfam" id="TIGR00217">
    <property type="entry name" value="malQ"/>
    <property type="match status" value="1"/>
</dbReference>
<reference evidence="11 12" key="1">
    <citation type="submission" date="2018-07" db="EMBL/GenBank/DDBJ databases">
        <title>Dyella monticola sp. nov. and Dyella psychrodurans sp. nov. isolated from monsoon evergreen broad-leaved forest soil of Dinghu Mountain, China.</title>
        <authorList>
            <person name="Gao Z."/>
            <person name="Qiu L."/>
        </authorList>
    </citation>
    <scope>NUCLEOTIDE SEQUENCE [LARGE SCALE GENOMIC DNA]</scope>
    <source>
        <strain evidence="11 12">4G-K06</strain>
    </source>
</reference>
<evidence type="ECO:0000256" key="9">
    <source>
        <dbReference type="ARBA" id="ARBA00031501"/>
    </source>
</evidence>
<dbReference type="Gene3D" id="3.20.20.80">
    <property type="entry name" value="Glycosidases"/>
    <property type="match status" value="1"/>
</dbReference>
<protein>
    <recommendedName>
        <fullName evidence="4 10">4-alpha-glucanotransferase</fullName>
        <ecNumber evidence="3 10">2.4.1.25</ecNumber>
    </recommendedName>
    <alternativeName>
        <fullName evidence="8 10">Amylomaltase</fullName>
    </alternativeName>
    <alternativeName>
        <fullName evidence="9 10">Disproportionating enzyme</fullName>
    </alternativeName>
</protein>
<accession>A0A370WU11</accession>
<evidence type="ECO:0000256" key="1">
    <source>
        <dbReference type="ARBA" id="ARBA00000439"/>
    </source>
</evidence>
<evidence type="ECO:0000256" key="6">
    <source>
        <dbReference type="ARBA" id="ARBA00022679"/>
    </source>
</evidence>
<dbReference type="EMBL" id="QRBE01000012">
    <property type="protein sequence ID" value="RDS79497.1"/>
    <property type="molecule type" value="Genomic_DNA"/>
</dbReference>
<comment type="caution">
    <text evidence="11">The sequence shown here is derived from an EMBL/GenBank/DDBJ whole genome shotgun (WGS) entry which is preliminary data.</text>
</comment>
<name>A0A370WU11_9GAMM</name>
<evidence type="ECO:0000256" key="3">
    <source>
        <dbReference type="ARBA" id="ARBA00012560"/>
    </source>
</evidence>
<evidence type="ECO:0000256" key="5">
    <source>
        <dbReference type="ARBA" id="ARBA00022676"/>
    </source>
</evidence>
<dbReference type="PANTHER" id="PTHR32438:SF5">
    <property type="entry name" value="4-ALPHA-GLUCANOTRANSFERASE DPE1, CHLOROPLASTIC_AMYLOPLASTIC"/>
    <property type="match status" value="1"/>
</dbReference>
<evidence type="ECO:0000313" key="11">
    <source>
        <dbReference type="EMBL" id="RDS79497.1"/>
    </source>
</evidence>
<evidence type="ECO:0000256" key="7">
    <source>
        <dbReference type="ARBA" id="ARBA00023277"/>
    </source>
</evidence>
<evidence type="ECO:0000256" key="8">
    <source>
        <dbReference type="ARBA" id="ARBA00031423"/>
    </source>
</evidence>
<dbReference type="Proteomes" id="UP000254258">
    <property type="component" value="Unassembled WGS sequence"/>
</dbReference>
<gene>
    <name evidence="11" type="primary">malQ</name>
    <name evidence="11" type="ORF">DWU98_17000</name>
</gene>
<dbReference type="RefSeq" id="WP_115496774.1">
    <property type="nucleotide sequence ID" value="NZ_QRBE01000012.1"/>
</dbReference>
<keyword evidence="6 10" id="KW-0808">Transferase</keyword>
<evidence type="ECO:0000256" key="2">
    <source>
        <dbReference type="ARBA" id="ARBA00005684"/>
    </source>
</evidence>
<dbReference type="GO" id="GO:0004134">
    <property type="term" value="F:4-alpha-glucanotransferase activity"/>
    <property type="evidence" value="ECO:0007669"/>
    <property type="project" value="UniProtKB-EC"/>
</dbReference>
<evidence type="ECO:0000256" key="4">
    <source>
        <dbReference type="ARBA" id="ARBA00020295"/>
    </source>
</evidence>
<evidence type="ECO:0000256" key="10">
    <source>
        <dbReference type="RuleBase" id="RU361207"/>
    </source>
</evidence>
<dbReference type="Pfam" id="PF02446">
    <property type="entry name" value="Glyco_hydro_77"/>
    <property type="match status" value="1"/>
</dbReference>
<dbReference type="EC" id="2.4.1.25" evidence="3 10"/>
<sequence length="679" mass="74696">MSDSSLDRLAHAAGIALHWTDAFGQHKNVPEDVLHGLLHAMRLPSHDVACRQGALEQLQERENTLPALITADTGEMFTLPFSLREARTAVLEDESGTTHALAFTGEGVCQAPIRHGYYTLTCGDTRLTLAVAPKRCFGVGDSLGSEKRRAWGLGAQVYAVRHPDDGGLGDSRGVAELADAVGHAGGDALALSPLHAMSPIARHYSPYSPSDRGFLNWLHADPAQVFGESVLHAAIHRSGATSAWQQAQANDLVEWPATYALRRKVLRVLHEHFTHAPQHLRNDFQRFVAHGGDALKQHAWVAARQSLAARNDESTSWTRWEHDWHQTSTATQFAQEHVADADFEMFLQWLAARCWDATSRSACDAGQRIGLIWDIAVGFEHGGSEAWRWRDGVLEGLELGAPPDAFNPTGQSWGITSYSPWGLKASGFRPFIELLRANMARGGGIRIDHIIGFRRLWVLPHGQSSTQGAYIELPLMDLLRLTALESWRHRCIVIGEDLGTVPEGLRNVLAARGVLGIDVLLFTRDEKGDFLPAPQWRANAVATTTTHDLPPLAGWREGTDLTQLAKAQAWDEQTLLERMQARRNDVVQLDRALSASQASPGARSPVDTLSPALPYLAKTPSPLILIPLEDALHRNEQPNLPGTVDTYPNWRHRLPENIVQTLQPVMKSIDTAMKEAAPA</sequence>
<keyword evidence="5 10" id="KW-0328">Glycosyltransferase</keyword>
<proteinExistence type="inferred from homology"/>
<comment type="similarity">
    <text evidence="2 10">Belongs to the disproportionating enzyme family.</text>
</comment>
<organism evidence="11 12">
    <name type="scientific">Dyella monticola</name>
    <dbReference type="NCBI Taxonomy" id="1927958"/>
    <lineage>
        <taxon>Bacteria</taxon>
        <taxon>Pseudomonadati</taxon>
        <taxon>Pseudomonadota</taxon>
        <taxon>Gammaproteobacteria</taxon>
        <taxon>Lysobacterales</taxon>
        <taxon>Rhodanobacteraceae</taxon>
        <taxon>Dyella</taxon>
    </lineage>
</organism>